<evidence type="ECO:0000313" key="2">
    <source>
        <dbReference type="Proteomes" id="UP000822476"/>
    </source>
</evidence>
<organism evidence="1 2">
    <name type="scientific">Paragonimus skrjabini miyazakii</name>
    <dbReference type="NCBI Taxonomy" id="59628"/>
    <lineage>
        <taxon>Eukaryota</taxon>
        <taxon>Metazoa</taxon>
        <taxon>Spiralia</taxon>
        <taxon>Lophotrochozoa</taxon>
        <taxon>Platyhelminthes</taxon>
        <taxon>Trematoda</taxon>
        <taxon>Digenea</taxon>
        <taxon>Plagiorchiida</taxon>
        <taxon>Troglotremata</taxon>
        <taxon>Troglotrematidae</taxon>
        <taxon>Paragonimus</taxon>
    </lineage>
</organism>
<dbReference type="Proteomes" id="UP000822476">
    <property type="component" value="Unassembled WGS sequence"/>
</dbReference>
<dbReference type="InterPro" id="IPR036866">
    <property type="entry name" value="RibonucZ/Hydroxyglut_hydro"/>
</dbReference>
<name>A0A8S9YQW7_9TREM</name>
<evidence type="ECO:0000313" key="1">
    <source>
        <dbReference type="EMBL" id="KAF7250717.1"/>
    </source>
</evidence>
<keyword evidence="2" id="KW-1185">Reference proteome</keyword>
<dbReference type="SUPFAM" id="SSF56281">
    <property type="entry name" value="Metallo-hydrolase/oxidoreductase"/>
    <property type="match status" value="1"/>
</dbReference>
<dbReference type="AlphaFoldDB" id="A0A8S9YQW7"/>
<dbReference type="EMBL" id="JTDE01005181">
    <property type="protein sequence ID" value="KAF7250717.1"/>
    <property type="molecule type" value="Genomic_DNA"/>
</dbReference>
<accession>A0A8S9YQW7</accession>
<gene>
    <name evidence="1" type="ORF">EG68_08949</name>
</gene>
<protein>
    <recommendedName>
        <fullName evidence="3">Metallo-beta-lactamase domain-containing protein</fullName>
    </recommendedName>
</protein>
<proteinExistence type="predicted"/>
<comment type="caution">
    <text evidence="1">The sequence shown here is derived from an EMBL/GenBank/DDBJ whole genome shotgun (WGS) entry which is preliminary data.</text>
</comment>
<dbReference type="OrthoDB" id="17458at2759"/>
<sequence>MSDLGFFNGPLEFVRDNQVIPIPTEKGNTKTIQLRVLFTPGHAEDHICVLMEDHLGQATAVFTGDAILADFLSKNSHSVWIGESELLRSVYPEVPQLLHMAALLNLRHSLFWIASDSESLPSPVNFPRNSLIARISDGSKRIIDVADFYYLLDCFERFQSPTPGFVVEDVKHMLGTDWEWKFSA</sequence>
<dbReference type="Gene3D" id="3.60.15.10">
    <property type="entry name" value="Ribonuclease Z/Hydroxyacylglutathione hydrolase-like"/>
    <property type="match status" value="1"/>
</dbReference>
<reference evidence="1" key="1">
    <citation type="submission" date="2019-07" db="EMBL/GenBank/DDBJ databases">
        <title>Annotation for the trematode Paragonimus miyazaki's.</title>
        <authorList>
            <person name="Choi Y.-J."/>
        </authorList>
    </citation>
    <scope>NUCLEOTIDE SEQUENCE</scope>
    <source>
        <strain evidence="1">Japan</strain>
    </source>
</reference>
<evidence type="ECO:0008006" key="3">
    <source>
        <dbReference type="Google" id="ProtNLM"/>
    </source>
</evidence>